<sequence length="114" mass="12890">MNRAACTLNEKDMHDIRNRIKQDKRLLNVEEELQKIVPIMTDNSEVIGNEEKWNEQVARKINTELNIASFTGDGDSKGHSGVDKAQAQFTQGFRPPPKSVSLSIALTRLQCPRQ</sequence>
<protein>
    <submittedName>
        <fullName evidence="2">Uncharacterized protein</fullName>
    </submittedName>
</protein>
<comment type="caution">
    <text evidence="2">The sequence shown here is derived from an EMBL/GenBank/DDBJ whole genome shotgun (WGS) entry which is preliminary data.</text>
</comment>
<dbReference type="Proteomes" id="UP000828390">
    <property type="component" value="Unassembled WGS sequence"/>
</dbReference>
<keyword evidence="3" id="KW-1185">Reference proteome</keyword>
<feature type="region of interest" description="Disordered" evidence="1">
    <location>
        <begin position="71"/>
        <end position="98"/>
    </location>
</feature>
<evidence type="ECO:0000313" key="2">
    <source>
        <dbReference type="EMBL" id="KAH3718516.1"/>
    </source>
</evidence>
<proteinExistence type="predicted"/>
<dbReference type="AlphaFoldDB" id="A0A9D4C7I5"/>
<name>A0A9D4C7I5_DREPO</name>
<evidence type="ECO:0000313" key="3">
    <source>
        <dbReference type="Proteomes" id="UP000828390"/>
    </source>
</evidence>
<evidence type="ECO:0000256" key="1">
    <source>
        <dbReference type="SAM" id="MobiDB-lite"/>
    </source>
</evidence>
<reference evidence="2" key="2">
    <citation type="submission" date="2020-11" db="EMBL/GenBank/DDBJ databases">
        <authorList>
            <person name="McCartney M.A."/>
            <person name="Auch B."/>
            <person name="Kono T."/>
            <person name="Mallez S."/>
            <person name="Becker A."/>
            <person name="Gohl D.M."/>
            <person name="Silverstein K.A.T."/>
            <person name="Koren S."/>
            <person name="Bechman K.B."/>
            <person name="Herman A."/>
            <person name="Abrahante J.E."/>
            <person name="Garbe J."/>
        </authorList>
    </citation>
    <scope>NUCLEOTIDE SEQUENCE</scope>
    <source>
        <strain evidence="2">Duluth1</strain>
        <tissue evidence="2">Whole animal</tissue>
    </source>
</reference>
<dbReference type="EMBL" id="JAIWYP010000013">
    <property type="protein sequence ID" value="KAH3718516.1"/>
    <property type="molecule type" value="Genomic_DNA"/>
</dbReference>
<gene>
    <name evidence="2" type="ORF">DPMN_061321</name>
</gene>
<reference evidence="2" key="1">
    <citation type="journal article" date="2019" name="bioRxiv">
        <title>The Genome of the Zebra Mussel, Dreissena polymorpha: A Resource for Invasive Species Research.</title>
        <authorList>
            <person name="McCartney M.A."/>
            <person name="Auch B."/>
            <person name="Kono T."/>
            <person name="Mallez S."/>
            <person name="Zhang Y."/>
            <person name="Obille A."/>
            <person name="Becker A."/>
            <person name="Abrahante J.E."/>
            <person name="Garbe J."/>
            <person name="Badalamenti J.P."/>
            <person name="Herman A."/>
            <person name="Mangelson H."/>
            <person name="Liachko I."/>
            <person name="Sullivan S."/>
            <person name="Sone E.D."/>
            <person name="Koren S."/>
            <person name="Silverstein K.A.T."/>
            <person name="Beckman K.B."/>
            <person name="Gohl D.M."/>
        </authorList>
    </citation>
    <scope>NUCLEOTIDE SEQUENCE</scope>
    <source>
        <strain evidence="2">Duluth1</strain>
        <tissue evidence="2">Whole animal</tissue>
    </source>
</reference>
<accession>A0A9D4C7I5</accession>
<organism evidence="2 3">
    <name type="scientific">Dreissena polymorpha</name>
    <name type="common">Zebra mussel</name>
    <name type="synonym">Mytilus polymorpha</name>
    <dbReference type="NCBI Taxonomy" id="45954"/>
    <lineage>
        <taxon>Eukaryota</taxon>
        <taxon>Metazoa</taxon>
        <taxon>Spiralia</taxon>
        <taxon>Lophotrochozoa</taxon>
        <taxon>Mollusca</taxon>
        <taxon>Bivalvia</taxon>
        <taxon>Autobranchia</taxon>
        <taxon>Heteroconchia</taxon>
        <taxon>Euheterodonta</taxon>
        <taxon>Imparidentia</taxon>
        <taxon>Neoheterodontei</taxon>
        <taxon>Myida</taxon>
        <taxon>Dreissenoidea</taxon>
        <taxon>Dreissenidae</taxon>
        <taxon>Dreissena</taxon>
    </lineage>
</organism>